<feature type="repeat" description="TPR" evidence="3">
    <location>
        <begin position="113"/>
        <end position="146"/>
    </location>
</feature>
<dbReference type="EMBL" id="AGBW02012462">
    <property type="protein sequence ID" value="OWR45020.1"/>
    <property type="molecule type" value="Genomic_DNA"/>
</dbReference>
<dbReference type="PROSITE" id="PS50293">
    <property type="entry name" value="TPR_REGION"/>
    <property type="match status" value="1"/>
</dbReference>
<evidence type="ECO:0000256" key="1">
    <source>
        <dbReference type="ARBA" id="ARBA00022737"/>
    </source>
</evidence>
<accession>A0A212EU47</accession>
<dbReference type="STRING" id="278856.A0A212EU47"/>
<proteinExistence type="predicted"/>
<dbReference type="InterPro" id="IPR019734">
    <property type="entry name" value="TPR_rpt"/>
</dbReference>
<dbReference type="KEGG" id="dpl:KGM_216133A"/>
<keyword evidence="1" id="KW-0677">Repeat</keyword>
<reference evidence="4 5" key="1">
    <citation type="journal article" date="2011" name="Cell">
        <title>The monarch butterfly genome yields insights into long-distance migration.</title>
        <authorList>
            <person name="Zhan S."/>
            <person name="Merlin C."/>
            <person name="Boore J.L."/>
            <person name="Reppert S.M."/>
        </authorList>
    </citation>
    <scope>NUCLEOTIDE SEQUENCE [LARGE SCALE GENOMIC DNA]</scope>
    <source>
        <strain evidence="4">F-2</strain>
    </source>
</reference>
<dbReference type="Proteomes" id="UP000007151">
    <property type="component" value="Unassembled WGS sequence"/>
</dbReference>
<dbReference type="Pfam" id="PF13431">
    <property type="entry name" value="TPR_17"/>
    <property type="match status" value="1"/>
</dbReference>
<comment type="caution">
    <text evidence="4">The sequence shown here is derived from an EMBL/GenBank/DDBJ whole genome shotgun (WGS) entry which is preliminary data.</text>
</comment>
<keyword evidence="2 3" id="KW-0802">TPR repeat</keyword>
<dbReference type="InterPro" id="IPR011990">
    <property type="entry name" value="TPR-like_helical_dom_sf"/>
</dbReference>
<name>A0A212EU47_DANPL</name>
<dbReference type="PROSITE" id="PS50005">
    <property type="entry name" value="TPR"/>
    <property type="match status" value="2"/>
</dbReference>
<dbReference type="Gene3D" id="1.25.40.10">
    <property type="entry name" value="Tetratricopeptide repeat domain"/>
    <property type="match status" value="1"/>
</dbReference>
<dbReference type="PANTHER" id="PTHR44943">
    <property type="entry name" value="CELLULOSE SYNTHASE OPERON PROTEIN C"/>
    <property type="match status" value="1"/>
</dbReference>
<dbReference type="PANTHER" id="PTHR44943:SF4">
    <property type="entry name" value="TPR REPEAT-CONTAINING PROTEIN MJ0798"/>
    <property type="match status" value="1"/>
</dbReference>
<feature type="repeat" description="TPR" evidence="3">
    <location>
        <begin position="233"/>
        <end position="266"/>
    </location>
</feature>
<gene>
    <name evidence="4" type="ORF">KGM_216133A</name>
</gene>
<dbReference type="SMART" id="SM00028">
    <property type="entry name" value="TPR"/>
    <property type="match status" value="3"/>
</dbReference>
<keyword evidence="5" id="KW-1185">Reference proteome</keyword>
<evidence type="ECO:0000313" key="4">
    <source>
        <dbReference type="EMBL" id="OWR45020.1"/>
    </source>
</evidence>
<evidence type="ECO:0000256" key="3">
    <source>
        <dbReference type="PROSITE-ProRule" id="PRU00339"/>
    </source>
</evidence>
<evidence type="ECO:0000256" key="2">
    <source>
        <dbReference type="ARBA" id="ARBA00022803"/>
    </source>
</evidence>
<evidence type="ECO:0000313" key="5">
    <source>
        <dbReference type="Proteomes" id="UP000007151"/>
    </source>
</evidence>
<dbReference type="InParanoid" id="A0A212EU47"/>
<protein>
    <submittedName>
        <fullName evidence="4">Tetratricopeptide repeat protein 5</fullName>
    </submittedName>
</protein>
<dbReference type="SUPFAM" id="SSF48452">
    <property type="entry name" value="TPR-like"/>
    <property type="match status" value="1"/>
</dbReference>
<sequence>MSNDTEEPAELLEDASELLLNLSQDLRDLYSFRDLFFENHPFEMASEKNKCVEEKKQKLVEKFENIDVDTQIPFSHRAEFLYLKGRCYNISSVYDPQAAQCLSKAVKLNPNLVSAWNELGECYLKNMNVKEAKNSFEGALKHERNRVALRCLSIILRQENTGSASEAKSAILASVVMAKEAVAQDTKDGISWTVLGNAYLCQFFMVKQDPATLKLCMSAYKQAWSDPIARGQPDLYYNKGVALKYEEQYNEALEMFRTAMQLDPGWAPAVRELTALKAHLAAATTLVRTRGRIKAKRLANMVR</sequence>
<dbReference type="Pfam" id="PF00515">
    <property type="entry name" value="TPR_1"/>
    <property type="match status" value="1"/>
</dbReference>
<organism evidence="4 5">
    <name type="scientific">Danaus plexippus plexippus</name>
    <dbReference type="NCBI Taxonomy" id="278856"/>
    <lineage>
        <taxon>Eukaryota</taxon>
        <taxon>Metazoa</taxon>
        <taxon>Ecdysozoa</taxon>
        <taxon>Arthropoda</taxon>
        <taxon>Hexapoda</taxon>
        <taxon>Insecta</taxon>
        <taxon>Pterygota</taxon>
        <taxon>Neoptera</taxon>
        <taxon>Endopterygota</taxon>
        <taxon>Lepidoptera</taxon>
        <taxon>Glossata</taxon>
        <taxon>Ditrysia</taxon>
        <taxon>Papilionoidea</taxon>
        <taxon>Nymphalidae</taxon>
        <taxon>Danainae</taxon>
        <taxon>Danaini</taxon>
        <taxon>Danaina</taxon>
        <taxon>Danaus</taxon>
        <taxon>Danaus</taxon>
    </lineage>
</organism>
<dbReference type="eggNOG" id="ENOG502QQ6C">
    <property type="taxonomic scope" value="Eukaryota"/>
</dbReference>
<dbReference type="InterPro" id="IPR051685">
    <property type="entry name" value="Ycf3/AcsC/BcsC/TPR_MFPF"/>
</dbReference>
<dbReference type="AlphaFoldDB" id="A0A212EU47"/>
<feature type="non-terminal residue" evidence="4">
    <location>
        <position position="303"/>
    </location>
</feature>